<name>A0A317UUL6_9EURO</name>
<accession>A0A317UUL6</accession>
<dbReference type="GeneID" id="37061120"/>
<dbReference type="RefSeq" id="XP_025394612.1">
    <property type="nucleotide sequence ID" value="XM_025538883.1"/>
</dbReference>
<comment type="caution">
    <text evidence="1">The sequence shown here is derived from an EMBL/GenBank/DDBJ whole genome shotgun (WGS) entry which is preliminary data.</text>
</comment>
<dbReference type="OrthoDB" id="508139at2759"/>
<dbReference type="EMBL" id="MSFL01000049">
    <property type="protein sequence ID" value="PWY65723.1"/>
    <property type="molecule type" value="Genomic_DNA"/>
</dbReference>
<protein>
    <submittedName>
        <fullName evidence="1">Uncharacterized protein</fullName>
    </submittedName>
</protein>
<evidence type="ECO:0000313" key="2">
    <source>
        <dbReference type="Proteomes" id="UP000247233"/>
    </source>
</evidence>
<gene>
    <name evidence="1" type="ORF">BO70DRAFT_258574</name>
</gene>
<proteinExistence type="predicted"/>
<dbReference type="Proteomes" id="UP000247233">
    <property type="component" value="Unassembled WGS sequence"/>
</dbReference>
<evidence type="ECO:0000313" key="1">
    <source>
        <dbReference type="EMBL" id="PWY65723.1"/>
    </source>
</evidence>
<keyword evidence="2" id="KW-1185">Reference proteome</keyword>
<dbReference type="AlphaFoldDB" id="A0A317UUL6"/>
<dbReference type="STRING" id="1448321.A0A317UUL6"/>
<reference evidence="1 2" key="1">
    <citation type="submission" date="2016-12" db="EMBL/GenBank/DDBJ databases">
        <title>The genomes of Aspergillus section Nigri reveals drivers in fungal speciation.</title>
        <authorList>
            <consortium name="DOE Joint Genome Institute"/>
            <person name="Vesth T.C."/>
            <person name="Nybo J."/>
            <person name="Theobald S."/>
            <person name="Brandl J."/>
            <person name="Frisvad J.C."/>
            <person name="Nielsen K.F."/>
            <person name="Lyhne E.K."/>
            <person name="Kogle M.E."/>
            <person name="Kuo A."/>
            <person name="Riley R."/>
            <person name="Clum A."/>
            <person name="Nolan M."/>
            <person name="Lipzen A."/>
            <person name="Salamov A."/>
            <person name="Henrissat B."/>
            <person name="Wiebenga A."/>
            <person name="De Vries R.P."/>
            <person name="Grigoriev I.V."/>
            <person name="Mortensen U.H."/>
            <person name="Andersen M.R."/>
            <person name="Baker S.E."/>
        </authorList>
    </citation>
    <scope>NUCLEOTIDE SEQUENCE [LARGE SCALE GENOMIC DNA]</scope>
    <source>
        <strain evidence="1 2">CBS 117.55</strain>
    </source>
</reference>
<dbReference type="VEuPathDB" id="FungiDB:BO70DRAFT_258574"/>
<sequence length="52" mass="6102">TNTSFRKGFAMLWKHLAASLREDMLPSEENVLRLIRDSNEWPPHCRNYIEAG</sequence>
<feature type="non-terminal residue" evidence="1">
    <location>
        <position position="1"/>
    </location>
</feature>
<organism evidence="1 2">
    <name type="scientific">Aspergillus heteromorphus CBS 117.55</name>
    <dbReference type="NCBI Taxonomy" id="1448321"/>
    <lineage>
        <taxon>Eukaryota</taxon>
        <taxon>Fungi</taxon>
        <taxon>Dikarya</taxon>
        <taxon>Ascomycota</taxon>
        <taxon>Pezizomycotina</taxon>
        <taxon>Eurotiomycetes</taxon>
        <taxon>Eurotiomycetidae</taxon>
        <taxon>Eurotiales</taxon>
        <taxon>Aspergillaceae</taxon>
        <taxon>Aspergillus</taxon>
        <taxon>Aspergillus subgen. Circumdati</taxon>
    </lineage>
</organism>
<feature type="non-terminal residue" evidence="1">
    <location>
        <position position="52"/>
    </location>
</feature>